<protein>
    <recommendedName>
        <fullName evidence="2">Reverse transcriptase domain-containing protein</fullName>
    </recommendedName>
</protein>
<dbReference type="Pfam" id="PF00078">
    <property type="entry name" value="RVT_1"/>
    <property type="match status" value="1"/>
</dbReference>
<feature type="region of interest" description="Disordered" evidence="1">
    <location>
        <begin position="164"/>
        <end position="198"/>
    </location>
</feature>
<evidence type="ECO:0000259" key="2">
    <source>
        <dbReference type="Pfam" id="PF00078"/>
    </source>
</evidence>
<reference evidence="3" key="1">
    <citation type="submission" date="2023-10" db="EMBL/GenBank/DDBJ databases">
        <authorList>
            <person name="Chen Y."/>
            <person name="Shah S."/>
            <person name="Dougan E. K."/>
            <person name="Thang M."/>
            <person name="Chan C."/>
        </authorList>
    </citation>
    <scope>NUCLEOTIDE SEQUENCE [LARGE SCALE GENOMIC DNA]</scope>
</reference>
<sequence>MMNLHIEPSVPIPPLECKLLDISDHGPVKTLIRSLETISTTELRIPWEVARNTMFHELATEWMTYANVAHFTGVDKLLAAKAVLKVVSMKARNDLVQKGGTNWTTLMTLTTVSRCVWRNDVHLYDKLLHRHPHAARHMEIHSGKVRLRNPILFEASLAEAKNKQFNAEDCEDTPSPSRAPRQRGVTDSVRHSTGASRRSRNARYRNLWVASSRFVHLSGFKVSSASDVSTIIRDPVKKQAAIHDYWATQFLAKPTSDAAQSELLERHGCRWDVSELRPPDTATYRTYLMHRGRSAPGPDGIPYPALLNSTVIEAIAEVAGLCYQAILPYRAMAYSSLVTPPKGQDYHDNIEVIRTPENLRPLSGRNADAKAIAGGMALQMHPFLFRQAPPEQRGFIKRRQFTDNIVELDAHMVQASFRPAGSFIAMDYGTAFVSMAHSWLLKILQFQGWPEFLIGLFHSMFDFAATVIYVDGQWIPSFLIYTSVLQGDPLSSVLFVLGTDPLVLGMRAAVHSKGIFRMCADDVGVSLWDVHALIPVQSLYALVKEATGPAEKLNKCVLTPTGSRFTPAVVELIRDWTSMSPPGLVLRIEYLGMMLGQSAAAMQWAKPTSKDSIIAKVFRFPREAVPPWAGYFIDELGFPTLIPIECYGLSIMTRFAWKTCALWKKSLELTRRLVEQRGSFVQAIGPLTQRWWKAPLLALNLERAAAAHPDWHRQGHLAGPNPACDATGNLEGVVGVRLARSDIAALAELHVK</sequence>
<keyword evidence="4" id="KW-1185">Reference proteome</keyword>
<evidence type="ECO:0000256" key="1">
    <source>
        <dbReference type="SAM" id="MobiDB-lite"/>
    </source>
</evidence>
<proteinExistence type="predicted"/>
<evidence type="ECO:0000313" key="4">
    <source>
        <dbReference type="Proteomes" id="UP001189429"/>
    </source>
</evidence>
<dbReference type="EMBL" id="CAUYUJ010015172">
    <property type="protein sequence ID" value="CAK0850754.1"/>
    <property type="molecule type" value="Genomic_DNA"/>
</dbReference>
<dbReference type="Proteomes" id="UP001189429">
    <property type="component" value="Unassembled WGS sequence"/>
</dbReference>
<feature type="domain" description="Reverse transcriptase" evidence="2">
    <location>
        <begin position="356"/>
        <end position="523"/>
    </location>
</feature>
<evidence type="ECO:0000313" key="3">
    <source>
        <dbReference type="EMBL" id="CAK0850754.1"/>
    </source>
</evidence>
<dbReference type="InterPro" id="IPR000477">
    <property type="entry name" value="RT_dom"/>
</dbReference>
<comment type="caution">
    <text evidence="3">The sequence shown here is derived from an EMBL/GenBank/DDBJ whole genome shotgun (WGS) entry which is preliminary data.</text>
</comment>
<organism evidence="3 4">
    <name type="scientific">Prorocentrum cordatum</name>
    <dbReference type="NCBI Taxonomy" id="2364126"/>
    <lineage>
        <taxon>Eukaryota</taxon>
        <taxon>Sar</taxon>
        <taxon>Alveolata</taxon>
        <taxon>Dinophyceae</taxon>
        <taxon>Prorocentrales</taxon>
        <taxon>Prorocentraceae</taxon>
        <taxon>Prorocentrum</taxon>
    </lineage>
</organism>
<name>A0ABN9TWT0_9DINO</name>
<gene>
    <name evidence="3" type="ORF">PCOR1329_LOCUS43060</name>
</gene>
<accession>A0ABN9TWT0</accession>